<evidence type="ECO:0000256" key="2">
    <source>
        <dbReference type="ARBA" id="ARBA00023136"/>
    </source>
</evidence>
<dbReference type="AlphaFoldDB" id="A0A7J5TUU3"/>
<evidence type="ECO:0000313" key="6">
    <source>
        <dbReference type="EMBL" id="KAB7727693.1"/>
    </source>
</evidence>
<dbReference type="PANTHER" id="PTHR30329:SF21">
    <property type="entry name" value="LIPOPROTEIN YIAD-RELATED"/>
    <property type="match status" value="1"/>
</dbReference>
<dbReference type="InterPro" id="IPR006664">
    <property type="entry name" value="OMP_bac"/>
</dbReference>
<dbReference type="CDD" id="cd07185">
    <property type="entry name" value="OmpA_C-like"/>
    <property type="match status" value="1"/>
</dbReference>
<feature type="domain" description="OmpA-like" evidence="5">
    <location>
        <begin position="122"/>
        <end position="238"/>
    </location>
</feature>
<dbReference type="Pfam" id="PF00691">
    <property type="entry name" value="OmpA"/>
    <property type="match status" value="1"/>
</dbReference>
<dbReference type="InterPro" id="IPR006665">
    <property type="entry name" value="OmpA-like"/>
</dbReference>
<comment type="caution">
    <text evidence="6">The sequence shown here is derived from an EMBL/GenBank/DDBJ whole genome shotgun (WGS) entry which is preliminary data.</text>
</comment>
<dbReference type="PRINTS" id="PR01023">
    <property type="entry name" value="NAFLGMOTY"/>
</dbReference>
<dbReference type="InterPro" id="IPR050330">
    <property type="entry name" value="Bact_OuterMem_StrucFunc"/>
</dbReference>
<dbReference type="SUPFAM" id="SSF103088">
    <property type="entry name" value="OmpA-like"/>
    <property type="match status" value="1"/>
</dbReference>
<organism evidence="6 7">
    <name type="scientific">Rudanella paleaurantiibacter</name>
    <dbReference type="NCBI Taxonomy" id="2614655"/>
    <lineage>
        <taxon>Bacteria</taxon>
        <taxon>Pseudomonadati</taxon>
        <taxon>Bacteroidota</taxon>
        <taxon>Cytophagia</taxon>
        <taxon>Cytophagales</taxon>
        <taxon>Cytophagaceae</taxon>
        <taxon>Rudanella</taxon>
    </lineage>
</organism>
<keyword evidence="3" id="KW-0998">Cell outer membrane</keyword>
<protein>
    <submittedName>
        <fullName evidence="6">OmpA family protein</fullName>
    </submittedName>
</protein>
<evidence type="ECO:0000256" key="1">
    <source>
        <dbReference type="ARBA" id="ARBA00004442"/>
    </source>
</evidence>
<comment type="subcellular location">
    <subcellularLocation>
        <location evidence="1">Cell outer membrane</location>
    </subcellularLocation>
</comment>
<dbReference type="EMBL" id="WELI01000010">
    <property type="protein sequence ID" value="KAB7727693.1"/>
    <property type="molecule type" value="Genomic_DNA"/>
</dbReference>
<keyword evidence="7" id="KW-1185">Reference proteome</keyword>
<dbReference type="InterPro" id="IPR036737">
    <property type="entry name" value="OmpA-like_sf"/>
</dbReference>
<dbReference type="PROSITE" id="PS51123">
    <property type="entry name" value="OMPA_2"/>
    <property type="match status" value="1"/>
</dbReference>
<evidence type="ECO:0000256" key="3">
    <source>
        <dbReference type="ARBA" id="ARBA00023237"/>
    </source>
</evidence>
<dbReference type="PANTHER" id="PTHR30329">
    <property type="entry name" value="STATOR ELEMENT OF FLAGELLAR MOTOR COMPLEX"/>
    <property type="match status" value="1"/>
</dbReference>
<reference evidence="6 7" key="1">
    <citation type="submission" date="2019-10" db="EMBL/GenBank/DDBJ databases">
        <title>Rudanella paleaurantiibacter sp. nov., isolated from sludge.</title>
        <authorList>
            <person name="Xu S.Q."/>
        </authorList>
    </citation>
    <scope>NUCLEOTIDE SEQUENCE [LARGE SCALE GENOMIC DNA]</scope>
    <source>
        <strain evidence="6 7">HX-22-17</strain>
    </source>
</reference>
<dbReference type="GO" id="GO:0009279">
    <property type="term" value="C:cell outer membrane"/>
    <property type="evidence" value="ECO:0007669"/>
    <property type="project" value="UniProtKB-SubCell"/>
</dbReference>
<accession>A0A7J5TUU3</accession>
<evidence type="ECO:0000256" key="4">
    <source>
        <dbReference type="PROSITE-ProRule" id="PRU00473"/>
    </source>
</evidence>
<dbReference type="Proteomes" id="UP000488299">
    <property type="component" value="Unassembled WGS sequence"/>
</dbReference>
<evidence type="ECO:0000313" key="7">
    <source>
        <dbReference type="Proteomes" id="UP000488299"/>
    </source>
</evidence>
<dbReference type="Gene3D" id="3.30.1330.60">
    <property type="entry name" value="OmpA-like domain"/>
    <property type="match status" value="1"/>
</dbReference>
<keyword evidence="2 4" id="KW-0472">Membrane</keyword>
<name>A0A7J5TUU3_9BACT</name>
<evidence type="ECO:0000259" key="5">
    <source>
        <dbReference type="PROSITE" id="PS51123"/>
    </source>
</evidence>
<dbReference type="PRINTS" id="PR01021">
    <property type="entry name" value="OMPADOMAIN"/>
</dbReference>
<sequence length="238" mass="26514">MAQNVTVKRTDVPQSAVSGATQSTITANPVDFTVRAIDEKTQADISAQYDIQAVLAKKSFKGSSKPGQPFRFVLTRTDTLVVKTDVKGYYKTEEVLLVSCDTCGTYEHIAVMERIDTVFTDLKVNQSIRLDNVYFDQSSYVLRPESGAQLDKLLKTLRTNPSLTIEIAGHTDNVGDRRLNQALSENRARVITNYLVTRGITANRLIPKGYGDARPVAPNDSEDNKKKNRRVEFVVLKL</sequence>
<proteinExistence type="predicted"/>
<gene>
    <name evidence="6" type="ORF">F5984_21290</name>
</gene>